<sequence>MDLLPEIKTKTRRLCFAFFAVTLACDALMKGSWHDPIDLVSDHGSIQPQSTNARPPMTPLPSIPNSERPLTNEVSRNNLNTAPRHVDHGTANSFAEVLPIEQDAVDRLETVRSPRRGQQGPGDTARKSASFFGNRSGEERCEENDSGIILDNQPADSHAPEWRSSRPWTRQSERQIPHGTRNFLSRLGKRPLTPILTSPEETWTNVALSKESVPNRINGGNQYIKTFENQSQRDHATKNMKVDDSNPPLNYEHDTRDFLSEVGQGSGSRVQVFDELQANETIDLLYTLGKNSRTGNLATNRNLG</sequence>
<gene>
    <name evidence="1" type="ORF">MJO28_010020</name>
</gene>
<dbReference type="EMBL" id="CM045873">
    <property type="protein sequence ID" value="KAI7948112.1"/>
    <property type="molecule type" value="Genomic_DNA"/>
</dbReference>
<keyword evidence="2" id="KW-1185">Reference proteome</keyword>
<accession>A0ACC0EA82</accession>
<dbReference type="Proteomes" id="UP001060170">
    <property type="component" value="Chromosome 9"/>
</dbReference>
<name>A0ACC0EA82_9BASI</name>
<comment type="caution">
    <text evidence="1">The sequence shown here is derived from an EMBL/GenBank/DDBJ whole genome shotgun (WGS) entry which is preliminary data.</text>
</comment>
<organism evidence="1 2">
    <name type="scientific">Puccinia striiformis f. sp. tritici</name>
    <dbReference type="NCBI Taxonomy" id="168172"/>
    <lineage>
        <taxon>Eukaryota</taxon>
        <taxon>Fungi</taxon>
        <taxon>Dikarya</taxon>
        <taxon>Basidiomycota</taxon>
        <taxon>Pucciniomycotina</taxon>
        <taxon>Pucciniomycetes</taxon>
        <taxon>Pucciniales</taxon>
        <taxon>Pucciniaceae</taxon>
        <taxon>Puccinia</taxon>
    </lineage>
</organism>
<evidence type="ECO:0000313" key="1">
    <source>
        <dbReference type="EMBL" id="KAI7948112.1"/>
    </source>
</evidence>
<reference evidence="1 2" key="3">
    <citation type="journal article" date="2022" name="Microbiol. Spectr.">
        <title>Folding features and dynamics of 3D genome architecture in plant fungal pathogens.</title>
        <authorList>
            <person name="Xia C."/>
        </authorList>
    </citation>
    <scope>NUCLEOTIDE SEQUENCE [LARGE SCALE GENOMIC DNA]</scope>
    <source>
        <strain evidence="1 2">93-210</strain>
    </source>
</reference>
<reference evidence="2" key="2">
    <citation type="journal article" date="2018" name="Mol. Plant Microbe Interact.">
        <title>Genome sequence resources for the wheat stripe rust pathogen (Puccinia striiformis f. sp. tritici) and the barley stripe rust pathogen (Puccinia striiformis f. sp. hordei).</title>
        <authorList>
            <person name="Xia C."/>
            <person name="Wang M."/>
            <person name="Yin C."/>
            <person name="Cornejo O.E."/>
            <person name="Hulbert S.H."/>
            <person name="Chen X."/>
        </authorList>
    </citation>
    <scope>NUCLEOTIDE SEQUENCE [LARGE SCALE GENOMIC DNA]</scope>
    <source>
        <strain evidence="2">93-210</strain>
    </source>
</reference>
<reference evidence="2" key="1">
    <citation type="journal article" date="2018" name="BMC Genomics">
        <title>Genomic insights into host adaptation between the wheat stripe rust pathogen (Puccinia striiformis f. sp. tritici) and the barley stripe rust pathogen (Puccinia striiformis f. sp. hordei).</title>
        <authorList>
            <person name="Xia C."/>
            <person name="Wang M."/>
            <person name="Yin C."/>
            <person name="Cornejo O.E."/>
            <person name="Hulbert S.H."/>
            <person name="Chen X."/>
        </authorList>
    </citation>
    <scope>NUCLEOTIDE SEQUENCE [LARGE SCALE GENOMIC DNA]</scope>
    <source>
        <strain evidence="2">93-210</strain>
    </source>
</reference>
<protein>
    <submittedName>
        <fullName evidence="1">Uncharacterized protein</fullName>
    </submittedName>
</protein>
<evidence type="ECO:0000313" key="2">
    <source>
        <dbReference type="Proteomes" id="UP001060170"/>
    </source>
</evidence>
<proteinExistence type="predicted"/>